<dbReference type="InterPro" id="IPR002938">
    <property type="entry name" value="FAD-bd"/>
</dbReference>
<proteinExistence type="predicted"/>
<dbReference type="EMBL" id="JAGMWT010000002">
    <property type="protein sequence ID" value="KAH7134866.1"/>
    <property type="molecule type" value="Genomic_DNA"/>
</dbReference>
<evidence type="ECO:0000259" key="6">
    <source>
        <dbReference type="Pfam" id="PF01494"/>
    </source>
</evidence>
<evidence type="ECO:0000256" key="3">
    <source>
        <dbReference type="ARBA" id="ARBA00022827"/>
    </source>
</evidence>
<feature type="compositionally biased region" description="Basic and acidic residues" evidence="5">
    <location>
        <begin position="7"/>
        <end position="16"/>
    </location>
</feature>
<gene>
    <name evidence="7" type="ORF">B0J11DRAFT_517110</name>
</gene>
<dbReference type="Gene3D" id="3.30.9.10">
    <property type="entry name" value="D-Amino Acid Oxidase, subunit A, domain 2"/>
    <property type="match status" value="1"/>
</dbReference>
<dbReference type="Pfam" id="PF21274">
    <property type="entry name" value="Rng_hyd_C"/>
    <property type="match status" value="1"/>
</dbReference>
<keyword evidence="2" id="KW-0285">Flavoprotein</keyword>
<dbReference type="PRINTS" id="PR00420">
    <property type="entry name" value="RNGMNOXGNASE"/>
</dbReference>
<keyword evidence="3" id="KW-0274">FAD</keyword>
<evidence type="ECO:0000256" key="5">
    <source>
        <dbReference type="SAM" id="MobiDB-lite"/>
    </source>
</evidence>
<organism evidence="7 8">
    <name type="scientific">Dendryphion nanum</name>
    <dbReference type="NCBI Taxonomy" id="256645"/>
    <lineage>
        <taxon>Eukaryota</taxon>
        <taxon>Fungi</taxon>
        <taxon>Dikarya</taxon>
        <taxon>Ascomycota</taxon>
        <taxon>Pezizomycotina</taxon>
        <taxon>Dothideomycetes</taxon>
        <taxon>Pleosporomycetidae</taxon>
        <taxon>Pleosporales</taxon>
        <taxon>Torulaceae</taxon>
        <taxon>Dendryphion</taxon>
    </lineage>
</organism>
<dbReference type="Pfam" id="PF01494">
    <property type="entry name" value="FAD_binding_3"/>
    <property type="match status" value="1"/>
</dbReference>
<dbReference type="GO" id="GO:0071949">
    <property type="term" value="F:FAD binding"/>
    <property type="evidence" value="ECO:0007669"/>
    <property type="project" value="InterPro"/>
</dbReference>
<evidence type="ECO:0000256" key="1">
    <source>
        <dbReference type="ARBA" id="ARBA00001974"/>
    </source>
</evidence>
<dbReference type="PANTHER" id="PTHR43004:SF19">
    <property type="entry name" value="BINDING MONOOXYGENASE, PUTATIVE (JCVI)-RELATED"/>
    <property type="match status" value="1"/>
</dbReference>
<dbReference type="PANTHER" id="PTHR43004">
    <property type="entry name" value="TRK SYSTEM POTASSIUM UPTAKE PROTEIN"/>
    <property type="match status" value="1"/>
</dbReference>
<comment type="caution">
    <text evidence="7">The sequence shown here is derived from an EMBL/GenBank/DDBJ whole genome shotgun (WGS) entry which is preliminary data.</text>
</comment>
<dbReference type="InterPro" id="IPR036188">
    <property type="entry name" value="FAD/NAD-bd_sf"/>
</dbReference>
<dbReference type="GO" id="GO:0016709">
    <property type="term" value="F:oxidoreductase activity, acting on paired donors, with incorporation or reduction of molecular oxygen, NAD(P)H as one donor, and incorporation of one atom of oxygen"/>
    <property type="evidence" value="ECO:0007669"/>
    <property type="project" value="UniProtKB-ARBA"/>
</dbReference>
<keyword evidence="4" id="KW-0560">Oxidoreductase</keyword>
<feature type="domain" description="FAD-binding" evidence="6">
    <location>
        <begin position="47"/>
        <end position="404"/>
    </location>
</feature>
<evidence type="ECO:0000313" key="8">
    <source>
        <dbReference type="Proteomes" id="UP000700596"/>
    </source>
</evidence>
<sequence>MTIENRSNGKGDKHTVEPPPQSFGSNVKDVVFGPFDHWNIPLEREEWPVMIIGSSMVGMMTGLLLGYHGIKSCSVDRHPPSGTHPRAAGLNYRTVEILRQLNLEKDAKAESAREFDIDAGMLVVEKLVGGKVIAQVQENNINDVKDVTPCTSWLWITQAMFEPLLRVNADKFGCTQMYGKLVVHYEEDDDGVLVVVLDLKTKEYKKYRTKYLVACDGNRSATRVKEGIELHGVGTLRNSLSIRIAGDLTPHLGTRSVHGVIYVLNPDISGGFRLENQGQNAIVMVNRAGSKNDFPEGSVTAEEARKYVFDLSGLPEDMDVKIESTSYWTMTSYNADRLQSRGGRVLIAGDAAHTVPPTGGLGGNTGVGDAHNLAWKLAYVLKGFASPSLLKTYSTERQPVDGFAVEQATARFYNRVDRVQPPVHEEPNLTVEIGYRYVEGAVIRDERKKGDEPFENPLTPSGTAGTRFPHVWLQGENGSEKASTLDLVKQNLVLVATEPDSPWIAAATSTASSDKMPLSLYELHESSTPWQDAKGTLRTKCRLEKGEALLVRPDGFIAWRAPATSLSHGDKLKEAVQKLLG</sequence>
<feature type="region of interest" description="Disordered" evidence="5">
    <location>
        <begin position="447"/>
        <end position="467"/>
    </location>
</feature>
<evidence type="ECO:0000313" key="7">
    <source>
        <dbReference type="EMBL" id="KAH7134866.1"/>
    </source>
</evidence>
<accession>A0A9P9IWI3</accession>
<evidence type="ECO:0000256" key="4">
    <source>
        <dbReference type="ARBA" id="ARBA00023002"/>
    </source>
</evidence>
<dbReference type="AlphaFoldDB" id="A0A9P9IWI3"/>
<comment type="cofactor">
    <cofactor evidence="1">
        <name>FAD</name>
        <dbReference type="ChEBI" id="CHEBI:57692"/>
    </cofactor>
</comment>
<dbReference type="Gene3D" id="3.40.30.120">
    <property type="match status" value="1"/>
</dbReference>
<feature type="region of interest" description="Disordered" evidence="5">
    <location>
        <begin position="1"/>
        <end position="23"/>
    </location>
</feature>
<evidence type="ECO:0000256" key="2">
    <source>
        <dbReference type="ARBA" id="ARBA00022630"/>
    </source>
</evidence>
<dbReference type="Proteomes" id="UP000700596">
    <property type="component" value="Unassembled WGS sequence"/>
</dbReference>
<keyword evidence="8" id="KW-1185">Reference proteome</keyword>
<dbReference type="SUPFAM" id="SSF51905">
    <property type="entry name" value="FAD/NAD(P)-binding domain"/>
    <property type="match status" value="1"/>
</dbReference>
<dbReference type="Gene3D" id="3.50.50.60">
    <property type="entry name" value="FAD/NAD(P)-binding domain"/>
    <property type="match status" value="1"/>
</dbReference>
<dbReference type="InterPro" id="IPR050641">
    <property type="entry name" value="RIFMO-like"/>
</dbReference>
<name>A0A9P9IWI3_9PLEO</name>
<dbReference type="OrthoDB" id="2690153at2759"/>
<protein>
    <submittedName>
        <fullName evidence="7">FAD binding domain-containing protein</fullName>
    </submittedName>
</protein>
<reference evidence="7" key="1">
    <citation type="journal article" date="2021" name="Nat. Commun.">
        <title>Genetic determinants of endophytism in the Arabidopsis root mycobiome.</title>
        <authorList>
            <person name="Mesny F."/>
            <person name="Miyauchi S."/>
            <person name="Thiergart T."/>
            <person name="Pickel B."/>
            <person name="Atanasova L."/>
            <person name="Karlsson M."/>
            <person name="Huettel B."/>
            <person name="Barry K.W."/>
            <person name="Haridas S."/>
            <person name="Chen C."/>
            <person name="Bauer D."/>
            <person name="Andreopoulos W."/>
            <person name="Pangilinan J."/>
            <person name="LaButti K."/>
            <person name="Riley R."/>
            <person name="Lipzen A."/>
            <person name="Clum A."/>
            <person name="Drula E."/>
            <person name="Henrissat B."/>
            <person name="Kohler A."/>
            <person name="Grigoriev I.V."/>
            <person name="Martin F.M."/>
            <person name="Hacquard S."/>
        </authorList>
    </citation>
    <scope>NUCLEOTIDE SEQUENCE</scope>
    <source>
        <strain evidence="7">MPI-CAGE-CH-0243</strain>
    </source>
</reference>